<dbReference type="Gene3D" id="1.10.10.10">
    <property type="entry name" value="Winged helix-like DNA-binding domain superfamily/Winged helix DNA-binding domain"/>
    <property type="match status" value="1"/>
</dbReference>
<evidence type="ECO:0000256" key="5">
    <source>
        <dbReference type="ARBA" id="ARBA00022737"/>
    </source>
</evidence>
<keyword evidence="8" id="KW-0067">ATP-binding</keyword>
<proteinExistence type="inferred from homology"/>
<keyword evidence="12" id="KW-1185">Reference proteome</keyword>
<evidence type="ECO:0000313" key="11">
    <source>
        <dbReference type="EMBL" id="KVI04066.1"/>
    </source>
</evidence>
<gene>
    <name evidence="11" type="ORF">Ccrd_017621</name>
</gene>
<dbReference type="EMBL" id="LEKV01002312">
    <property type="protein sequence ID" value="KVI04066.1"/>
    <property type="molecule type" value="Genomic_DNA"/>
</dbReference>
<dbReference type="Pfam" id="PF23559">
    <property type="entry name" value="WHD_DRP"/>
    <property type="match status" value="1"/>
</dbReference>
<dbReference type="Pfam" id="PF00931">
    <property type="entry name" value="NB-ARC"/>
    <property type="match status" value="1"/>
</dbReference>
<dbReference type="GO" id="GO:0043531">
    <property type="term" value="F:ADP binding"/>
    <property type="evidence" value="ECO:0007669"/>
    <property type="project" value="InterPro"/>
</dbReference>
<dbReference type="AlphaFoldDB" id="A0A124SFR4"/>
<dbReference type="GO" id="GO:0051607">
    <property type="term" value="P:defense response to virus"/>
    <property type="evidence" value="ECO:0007669"/>
    <property type="project" value="UniProtKB-ARBA"/>
</dbReference>
<dbReference type="GO" id="GO:0005524">
    <property type="term" value="F:ATP binding"/>
    <property type="evidence" value="ECO:0007669"/>
    <property type="project" value="UniProtKB-KW"/>
</dbReference>
<comment type="subcellular location">
    <subcellularLocation>
        <location evidence="1">Cytoplasm</location>
    </subcellularLocation>
</comment>
<comment type="similarity">
    <text evidence="2">Belongs to the disease resistance NB-LRR family.</text>
</comment>
<dbReference type="PANTHER" id="PTHR23155">
    <property type="entry name" value="DISEASE RESISTANCE PROTEIN RP"/>
    <property type="match status" value="1"/>
</dbReference>
<dbReference type="FunFam" id="1.10.10.10:FF:000322">
    <property type="entry name" value="Probable disease resistance protein At1g63360"/>
    <property type="match status" value="1"/>
</dbReference>
<evidence type="ECO:0000256" key="8">
    <source>
        <dbReference type="ARBA" id="ARBA00022840"/>
    </source>
</evidence>
<dbReference type="PANTHER" id="PTHR23155:SF1152">
    <property type="entry name" value="AAA+ ATPASE DOMAIN-CONTAINING PROTEIN"/>
    <property type="match status" value="1"/>
</dbReference>
<evidence type="ECO:0000256" key="2">
    <source>
        <dbReference type="ARBA" id="ARBA00008894"/>
    </source>
</evidence>
<evidence type="ECO:0000256" key="7">
    <source>
        <dbReference type="ARBA" id="ARBA00022821"/>
    </source>
</evidence>
<dbReference type="Gramene" id="KVI04066">
    <property type="protein sequence ID" value="KVI04066"/>
    <property type="gene ID" value="Ccrd_017621"/>
</dbReference>
<sequence length="285" mass="32632">MGGLGKTTLATKVFNDRFVVYHFRVRAWATVSQTYIKRDFLTQILTSIGVQKDLEETSDSQLRGKLHKQLTGKRYLIVIDDIWSIKAWDDLKLFFPNENTGSRILLTSRLNKVALHAKPHGFVHSLPYLTKDESWELLKEKVFHGDKCPEWLIKPGMQIAEKCQGLPLSVVVMAGVLAKETMSKYLWQKIARGAGSYIVSDQKGCMETLSLSYDHLPHHLRECFLYIGGFPEDFVINIKKLIILWVAEGFIEEVTNQSMEVTAKAYLLDLIDRNLVCNRLLTEEI</sequence>
<keyword evidence="6" id="KW-0547">Nucleotide-binding</keyword>
<dbReference type="Proteomes" id="UP000243975">
    <property type="component" value="Unassembled WGS sequence"/>
</dbReference>
<keyword evidence="5" id="KW-0677">Repeat</keyword>
<accession>A0A124SFR4</accession>
<keyword evidence="4" id="KW-0433">Leucine-rich repeat</keyword>
<dbReference type="InterPro" id="IPR027417">
    <property type="entry name" value="P-loop_NTPase"/>
</dbReference>
<evidence type="ECO:0000256" key="4">
    <source>
        <dbReference type="ARBA" id="ARBA00022614"/>
    </source>
</evidence>
<name>A0A124SFR4_CYNCS</name>
<dbReference type="SUPFAM" id="SSF52540">
    <property type="entry name" value="P-loop containing nucleoside triphosphate hydrolases"/>
    <property type="match status" value="1"/>
</dbReference>
<dbReference type="PRINTS" id="PR00364">
    <property type="entry name" value="DISEASERSIST"/>
</dbReference>
<feature type="domain" description="NB-ARC" evidence="9">
    <location>
        <begin position="1"/>
        <end position="146"/>
    </location>
</feature>
<dbReference type="GO" id="GO:0098542">
    <property type="term" value="P:defense response to other organism"/>
    <property type="evidence" value="ECO:0007669"/>
    <property type="project" value="TreeGrafter"/>
</dbReference>
<organism evidence="11 12">
    <name type="scientific">Cynara cardunculus var. scolymus</name>
    <name type="common">Globe artichoke</name>
    <name type="synonym">Cynara scolymus</name>
    <dbReference type="NCBI Taxonomy" id="59895"/>
    <lineage>
        <taxon>Eukaryota</taxon>
        <taxon>Viridiplantae</taxon>
        <taxon>Streptophyta</taxon>
        <taxon>Embryophyta</taxon>
        <taxon>Tracheophyta</taxon>
        <taxon>Spermatophyta</taxon>
        <taxon>Magnoliopsida</taxon>
        <taxon>eudicotyledons</taxon>
        <taxon>Gunneridae</taxon>
        <taxon>Pentapetalae</taxon>
        <taxon>asterids</taxon>
        <taxon>campanulids</taxon>
        <taxon>Asterales</taxon>
        <taxon>Asteraceae</taxon>
        <taxon>Carduoideae</taxon>
        <taxon>Cardueae</taxon>
        <taxon>Carduinae</taxon>
        <taxon>Cynara</taxon>
    </lineage>
</organism>
<evidence type="ECO:0000259" key="10">
    <source>
        <dbReference type="Pfam" id="PF23559"/>
    </source>
</evidence>
<dbReference type="OMA" id="YSIHIST"/>
<reference evidence="11 12" key="1">
    <citation type="journal article" date="2016" name="Sci. Rep.">
        <title>The genome sequence of the outbreeding globe artichoke constructed de novo incorporating a phase-aware low-pass sequencing strategy of F1 progeny.</title>
        <authorList>
            <person name="Scaglione D."/>
            <person name="Reyes-Chin-Wo S."/>
            <person name="Acquadro A."/>
            <person name="Froenicke L."/>
            <person name="Portis E."/>
            <person name="Beitel C."/>
            <person name="Tirone M."/>
            <person name="Mauro R."/>
            <person name="Lo Monaco A."/>
            <person name="Mauromicale G."/>
            <person name="Faccioli P."/>
            <person name="Cattivelli L."/>
            <person name="Rieseberg L."/>
            <person name="Michelmore R."/>
            <person name="Lanteri S."/>
        </authorList>
    </citation>
    <scope>NUCLEOTIDE SEQUENCE [LARGE SCALE GENOMIC DNA]</scope>
    <source>
        <strain evidence="11">2C</strain>
    </source>
</reference>
<dbReference type="InterPro" id="IPR058922">
    <property type="entry name" value="WHD_DRP"/>
</dbReference>
<comment type="caution">
    <text evidence="11">The sequence shown here is derived from an EMBL/GenBank/DDBJ whole genome shotgun (WGS) entry which is preliminary data.</text>
</comment>
<evidence type="ECO:0000259" key="9">
    <source>
        <dbReference type="Pfam" id="PF00931"/>
    </source>
</evidence>
<evidence type="ECO:0000256" key="6">
    <source>
        <dbReference type="ARBA" id="ARBA00022741"/>
    </source>
</evidence>
<feature type="domain" description="Disease resistance protein winged helix" evidence="10">
    <location>
        <begin position="230"/>
        <end position="277"/>
    </location>
</feature>
<dbReference type="FunFam" id="3.40.50.300:FF:001091">
    <property type="entry name" value="Probable disease resistance protein At1g61300"/>
    <property type="match status" value="1"/>
</dbReference>
<dbReference type="InterPro" id="IPR044974">
    <property type="entry name" value="Disease_R_plants"/>
</dbReference>
<evidence type="ECO:0000313" key="12">
    <source>
        <dbReference type="Proteomes" id="UP000243975"/>
    </source>
</evidence>
<dbReference type="InterPro" id="IPR002182">
    <property type="entry name" value="NB-ARC"/>
</dbReference>
<keyword evidence="3" id="KW-0963">Cytoplasm</keyword>
<dbReference type="Gene3D" id="3.40.50.300">
    <property type="entry name" value="P-loop containing nucleotide triphosphate hydrolases"/>
    <property type="match status" value="1"/>
</dbReference>
<keyword evidence="7" id="KW-0611">Plant defense</keyword>
<protein>
    <submittedName>
        <fullName evidence="11">Disease resistance protein</fullName>
    </submittedName>
</protein>
<evidence type="ECO:0000256" key="3">
    <source>
        <dbReference type="ARBA" id="ARBA00022490"/>
    </source>
</evidence>
<dbReference type="InterPro" id="IPR036388">
    <property type="entry name" value="WH-like_DNA-bd_sf"/>
</dbReference>
<evidence type="ECO:0000256" key="1">
    <source>
        <dbReference type="ARBA" id="ARBA00004496"/>
    </source>
</evidence>